<dbReference type="Gene3D" id="3.40.50.200">
    <property type="entry name" value="Peptidase S8/S53 domain"/>
    <property type="match status" value="1"/>
</dbReference>
<dbReference type="InterPro" id="IPR050131">
    <property type="entry name" value="Peptidase_S8_subtilisin-like"/>
</dbReference>
<evidence type="ECO:0000259" key="10">
    <source>
        <dbReference type="PROSITE" id="PS51829"/>
    </source>
</evidence>
<dbReference type="PANTHER" id="PTHR43806">
    <property type="entry name" value="PEPTIDASE S8"/>
    <property type="match status" value="1"/>
</dbReference>
<protein>
    <recommendedName>
        <fullName evidence="10">P/Homo B domain-containing protein</fullName>
    </recommendedName>
</protein>
<dbReference type="InterPro" id="IPR007280">
    <property type="entry name" value="Peptidase_C_arc/bac"/>
</dbReference>
<dbReference type="GO" id="GO:0005576">
    <property type="term" value="C:extracellular region"/>
    <property type="evidence" value="ECO:0007669"/>
    <property type="project" value="UniProtKB-SubCell"/>
</dbReference>
<dbReference type="PROSITE" id="PS51829">
    <property type="entry name" value="P_HOMO_B"/>
    <property type="match status" value="1"/>
</dbReference>
<comment type="similarity">
    <text evidence="2">Belongs to the peptidase S8 family.</text>
</comment>
<evidence type="ECO:0000256" key="8">
    <source>
        <dbReference type="ARBA" id="ARBA00023145"/>
    </source>
</evidence>
<feature type="region of interest" description="Disordered" evidence="9">
    <location>
        <begin position="674"/>
        <end position="695"/>
    </location>
</feature>
<organism evidence="11">
    <name type="scientific">hydrothermal vent metagenome</name>
    <dbReference type="NCBI Taxonomy" id="652676"/>
    <lineage>
        <taxon>unclassified sequences</taxon>
        <taxon>metagenomes</taxon>
        <taxon>ecological metagenomes</taxon>
    </lineage>
</organism>
<dbReference type="AlphaFoldDB" id="A0A3B0VKD6"/>
<keyword evidence="6" id="KW-0378">Hydrolase</keyword>
<dbReference type="EMBL" id="UOEW01000163">
    <property type="protein sequence ID" value="VAW37289.1"/>
    <property type="molecule type" value="Genomic_DNA"/>
</dbReference>
<dbReference type="FunFam" id="2.60.120.380:FF:000013">
    <property type="entry name" value="Alkaline serine protease"/>
    <property type="match status" value="1"/>
</dbReference>
<evidence type="ECO:0000256" key="7">
    <source>
        <dbReference type="ARBA" id="ARBA00022825"/>
    </source>
</evidence>
<keyword evidence="5" id="KW-0732">Signal</keyword>
<dbReference type="InterPro" id="IPR022398">
    <property type="entry name" value="Peptidase_S8_His-AS"/>
</dbReference>
<feature type="domain" description="P/Homo B" evidence="10">
    <location>
        <begin position="607"/>
        <end position="724"/>
    </location>
</feature>
<evidence type="ECO:0000256" key="1">
    <source>
        <dbReference type="ARBA" id="ARBA00004613"/>
    </source>
</evidence>
<proteinExistence type="inferred from homology"/>
<evidence type="ECO:0000256" key="6">
    <source>
        <dbReference type="ARBA" id="ARBA00022801"/>
    </source>
</evidence>
<dbReference type="SUPFAM" id="SSF49785">
    <property type="entry name" value="Galactose-binding domain-like"/>
    <property type="match status" value="1"/>
</dbReference>
<evidence type="ECO:0000256" key="3">
    <source>
        <dbReference type="ARBA" id="ARBA00022525"/>
    </source>
</evidence>
<dbReference type="FunFam" id="3.40.50.200:FF:000022">
    <property type="entry name" value="Extracellular protease"/>
    <property type="match status" value="1"/>
</dbReference>
<comment type="subcellular location">
    <subcellularLocation>
        <location evidence="1">Secreted</location>
    </subcellularLocation>
</comment>
<keyword evidence="4" id="KW-0645">Protease</keyword>
<dbReference type="PROSITE" id="PS51892">
    <property type="entry name" value="SUBTILASE"/>
    <property type="match status" value="1"/>
</dbReference>
<dbReference type="PROSITE" id="PS00137">
    <property type="entry name" value="SUBTILASE_HIS"/>
    <property type="match status" value="1"/>
</dbReference>
<dbReference type="Pfam" id="PF00082">
    <property type="entry name" value="Peptidase_S8"/>
    <property type="match status" value="1"/>
</dbReference>
<dbReference type="InterPro" id="IPR015500">
    <property type="entry name" value="Peptidase_S8_subtilisin-rel"/>
</dbReference>
<dbReference type="Pfam" id="PF04151">
    <property type="entry name" value="PPC"/>
    <property type="match status" value="1"/>
</dbReference>
<dbReference type="PROSITE" id="PS00138">
    <property type="entry name" value="SUBTILASE_SER"/>
    <property type="match status" value="1"/>
</dbReference>
<reference evidence="11" key="1">
    <citation type="submission" date="2018-06" db="EMBL/GenBank/DDBJ databases">
        <authorList>
            <person name="Zhirakovskaya E."/>
        </authorList>
    </citation>
    <scope>NUCLEOTIDE SEQUENCE</scope>
</reference>
<evidence type="ECO:0000256" key="2">
    <source>
        <dbReference type="ARBA" id="ARBA00011073"/>
    </source>
</evidence>
<evidence type="ECO:0000256" key="5">
    <source>
        <dbReference type="ARBA" id="ARBA00022729"/>
    </source>
</evidence>
<dbReference type="InterPro" id="IPR036852">
    <property type="entry name" value="Peptidase_S8/S53_dom_sf"/>
</dbReference>
<accession>A0A3B0VKD6</accession>
<dbReference type="GO" id="GO:0004252">
    <property type="term" value="F:serine-type endopeptidase activity"/>
    <property type="evidence" value="ECO:0007669"/>
    <property type="project" value="InterPro"/>
</dbReference>
<evidence type="ECO:0000256" key="9">
    <source>
        <dbReference type="SAM" id="MobiDB-lite"/>
    </source>
</evidence>
<dbReference type="PANTHER" id="PTHR43806:SF11">
    <property type="entry name" value="CEREVISIN-RELATED"/>
    <property type="match status" value="1"/>
</dbReference>
<dbReference type="CDD" id="cd07496">
    <property type="entry name" value="Peptidases_S8_13"/>
    <property type="match status" value="1"/>
</dbReference>
<dbReference type="InterPro" id="IPR034176">
    <property type="entry name" value="Peptidases_S8_13"/>
</dbReference>
<evidence type="ECO:0000256" key="4">
    <source>
        <dbReference type="ARBA" id="ARBA00022670"/>
    </source>
</evidence>
<dbReference type="PRINTS" id="PR00723">
    <property type="entry name" value="SUBTILISIN"/>
</dbReference>
<evidence type="ECO:0000313" key="11">
    <source>
        <dbReference type="EMBL" id="VAW37289.1"/>
    </source>
</evidence>
<dbReference type="InterPro" id="IPR000209">
    <property type="entry name" value="Peptidase_S8/S53_dom"/>
</dbReference>
<keyword evidence="7" id="KW-0720">Serine protease</keyword>
<dbReference type="InterPro" id="IPR002884">
    <property type="entry name" value="P_dom"/>
</dbReference>
<dbReference type="Pfam" id="PF01483">
    <property type="entry name" value="P_proprotein"/>
    <property type="match status" value="1"/>
</dbReference>
<keyword evidence="3" id="KW-0964">Secreted</keyword>
<sequence>MLKINKLVLPAITALVLSTAISAGPVVSGTNIGITKLPVETNPLAPAIIIKYKNGNKSYSIEQAKQKAEALGITYGIKLEFKRMMSGDAQVLNLEESQAKSLSAADLQDIINKLNQRADVEFAEVDARMVPYLTPNDTAYNTQWHYFETVGGMRLPAAWDTTTGSPSVIVAVLDTGYRPHADLAGNVVGQYDMISSSAVGADGNGRDSNAQDPGDFTTAGQCGVGFEARNSSWHGTHVAGTVAAVSNNNNDVTGVAWNVGLVPVRVLGRCGGSLSDIADAIRWAAGLNVSGVPANANPAQVINLSLGSNVPASCSSSYQSAITAAVNAGATVVVAAGNDNSSAGYPPANCNNVVAVAATNRNGGRAYYSNFGSVIDVAAPGGDGCQPTSNSMPTSLSDCQGGVWSEANMVQSTYNTGTTTPAADSIAGLQGTSMAAPHVAGLAALMYSVKPAATPAEVESVLKSSSRSFPTVASHQCTTANCGAGIVDADAAVLAMNGITPPGNELTNGVAETGLSGSTGSEVQYTMVVPAGASSLSFVMSGGTGDADIYVRFGSAPTTSTYDCRPYIGGNNETCNIATAQTGTYYIMVRAYSTFSGVSLTGSYTTGGVQQSLFSSTANVNIPDNNATGATSNISVNRTGTSANVKITYNIVHTYRGDLTVRLVDPAGVQTTLRSPSGGSANNINESKTVNKGSTPANGTWGLRVIDGAGIDTGYINSWSIEFL</sequence>
<gene>
    <name evidence="11" type="ORF">MNBD_GAMMA01-3</name>
</gene>
<dbReference type="GO" id="GO:0006508">
    <property type="term" value="P:proteolysis"/>
    <property type="evidence" value="ECO:0007669"/>
    <property type="project" value="UniProtKB-KW"/>
</dbReference>
<dbReference type="Gene3D" id="2.60.120.260">
    <property type="entry name" value="Galactose-binding domain-like"/>
    <property type="match status" value="1"/>
</dbReference>
<dbReference type="InterPro" id="IPR023828">
    <property type="entry name" value="Peptidase_S8_Ser-AS"/>
</dbReference>
<keyword evidence="8" id="KW-0865">Zymogen</keyword>
<dbReference type="SUPFAM" id="SSF52743">
    <property type="entry name" value="Subtilisin-like"/>
    <property type="match status" value="1"/>
</dbReference>
<dbReference type="InterPro" id="IPR008979">
    <property type="entry name" value="Galactose-bd-like_sf"/>
</dbReference>
<dbReference type="Gene3D" id="2.60.120.380">
    <property type="match status" value="1"/>
</dbReference>
<name>A0A3B0VKD6_9ZZZZ</name>